<organism evidence="1">
    <name type="scientific">Arundo donax</name>
    <name type="common">Giant reed</name>
    <name type="synonym">Donax arundinaceus</name>
    <dbReference type="NCBI Taxonomy" id="35708"/>
    <lineage>
        <taxon>Eukaryota</taxon>
        <taxon>Viridiplantae</taxon>
        <taxon>Streptophyta</taxon>
        <taxon>Embryophyta</taxon>
        <taxon>Tracheophyta</taxon>
        <taxon>Spermatophyta</taxon>
        <taxon>Magnoliopsida</taxon>
        <taxon>Liliopsida</taxon>
        <taxon>Poales</taxon>
        <taxon>Poaceae</taxon>
        <taxon>PACMAD clade</taxon>
        <taxon>Arundinoideae</taxon>
        <taxon>Arundineae</taxon>
        <taxon>Arundo</taxon>
    </lineage>
</organism>
<proteinExistence type="predicted"/>
<reference evidence="1" key="1">
    <citation type="submission" date="2014-09" db="EMBL/GenBank/DDBJ databases">
        <authorList>
            <person name="Magalhaes I.L.F."/>
            <person name="Oliveira U."/>
            <person name="Santos F.R."/>
            <person name="Vidigal T.H.D.A."/>
            <person name="Brescovit A.D."/>
            <person name="Santos A.J."/>
        </authorList>
    </citation>
    <scope>NUCLEOTIDE SEQUENCE</scope>
    <source>
        <tissue evidence="1">Shoot tissue taken approximately 20 cm above the soil surface</tissue>
    </source>
</reference>
<name>A0A0A9C807_ARUDO</name>
<reference evidence="1" key="2">
    <citation type="journal article" date="2015" name="Data Brief">
        <title>Shoot transcriptome of the giant reed, Arundo donax.</title>
        <authorList>
            <person name="Barrero R.A."/>
            <person name="Guerrero F.D."/>
            <person name="Moolhuijzen P."/>
            <person name="Goolsby J.A."/>
            <person name="Tidwell J."/>
            <person name="Bellgard S.E."/>
            <person name="Bellgard M.I."/>
        </authorList>
    </citation>
    <scope>NUCLEOTIDE SEQUENCE</scope>
    <source>
        <tissue evidence="1">Shoot tissue taken approximately 20 cm above the soil surface</tissue>
    </source>
</reference>
<accession>A0A0A9C807</accession>
<sequence>MLDGWTLEDGVPATHVWKPSATGRYSARSAY</sequence>
<protein>
    <submittedName>
        <fullName evidence="1">Uncharacterized protein</fullName>
    </submittedName>
</protein>
<dbReference type="AlphaFoldDB" id="A0A0A9C807"/>
<evidence type="ECO:0000313" key="1">
    <source>
        <dbReference type="EMBL" id="JAD69545.1"/>
    </source>
</evidence>
<dbReference type="EMBL" id="GBRH01228350">
    <property type="protein sequence ID" value="JAD69545.1"/>
    <property type="molecule type" value="Transcribed_RNA"/>
</dbReference>